<dbReference type="PANTHER" id="PTHR43166:SF4">
    <property type="entry name" value="PHOSPHONATES IMPORT ATP-BINDING PROTEIN PHNC"/>
    <property type="match status" value="1"/>
</dbReference>
<dbReference type="GO" id="GO:0005524">
    <property type="term" value="F:ATP binding"/>
    <property type="evidence" value="ECO:0007669"/>
    <property type="project" value="UniProtKB-KW"/>
</dbReference>
<accession>A0A3R8LMS4</accession>
<dbReference type="OrthoDB" id="9802264at2"/>
<keyword evidence="9" id="KW-1185">Reference proteome</keyword>
<evidence type="ECO:0000256" key="6">
    <source>
        <dbReference type="ARBA" id="ARBA00022840"/>
    </source>
</evidence>
<keyword evidence="2" id="KW-0813">Transport</keyword>
<dbReference type="SUPFAM" id="SSF52540">
    <property type="entry name" value="P-loop containing nucleoside triphosphate hydrolases"/>
    <property type="match status" value="1"/>
</dbReference>
<comment type="similarity">
    <text evidence="1">Belongs to the ABC transporter superfamily.</text>
</comment>
<dbReference type="PIRSF" id="PIRSF039085">
    <property type="entry name" value="ABC_ATPase_HisP"/>
    <property type="match status" value="1"/>
</dbReference>
<dbReference type="PANTHER" id="PTHR43166">
    <property type="entry name" value="AMINO ACID IMPORT ATP-BINDING PROTEIN"/>
    <property type="match status" value="1"/>
</dbReference>
<evidence type="ECO:0000256" key="1">
    <source>
        <dbReference type="ARBA" id="ARBA00005417"/>
    </source>
</evidence>
<evidence type="ECO:0000259" key="7">
    <source>
        <dbReference type="PROSITE" id="PS50893"/>
    </source>
</evidence>
<evidence type="ECO:0000313" key="9">
    <source>
        <dbReference type="Proteomes" id="UP000270261"/>
    </source>
</evidence>
<dbReference type="InterPro" id="IPR050086">
    <property type="entry name" value="MetN_ABC_transporter-like"/>
</dbReference>
<evidence type="ECO:0000256" key="2">
    <source>
        <dbReference type="ARBA" id="ARBA00022448"/>
    </source>
</evidence>
<keyword evidence="5" id="KW-0547">Nucleotide-binding</keyword>
<dbReference type="InterPro" id="IPR003593">
    <property type="entry name" value="AAA+_ATPase"/>
</dbReference>
<dbReference type="InterPro" id="IPR003439">
    <property type="entry name" value="ABC_transporter-like_ATP-bd"/>
</dbReference>
<evidence type="ECO:0000313" key="8">
    <source>
        <dbReference type="EMBL" id="RRN44614.1"/>
    </source>
</evidence>
<comment type="caution">
    <text evidence="8">The sequence shown here is derived from an EMBL/GenBank/DDBJ whole genome shotgun (WGS) entry which is preliminary data.</text>
</comment>
<sequence length="269" mass="29420">MPGDAGAGVGAGAGVDVAGVRERGAPLIEVSHVSKSFGDHQVIRDVSATFCAGEVAVIVGASGSGKSTFLRMLNRLERHDAGRILIDGIEVSDERQKLDALRQEVGMVFQQFNLFSHLSVLDNLTLAPRRIRGLSRQEANERAMALLTRVGLEAHAHKFPHALSGGQQQRVAIARALAMQPRVMLFDEPTSALDPEMVKEVLDVMRQLADSGMTMLVVTHEMGFAREVADRVMFFDEGRIAFEASPEEFFACRHDNARVKAFLSRVMSH</sequence>
<dbReference type="PROSITE" id="PS00211">
    <property type="entry name" value="ABC_TRANSPORTER_1"/>
    <property type="match status" value="1"/>
</dbReference>
<reference evidence="8 9" key="1">
    <citation type="submission" date="2018-11" db="EMBL/GenBank/DDBJ databases">
        <title>Genome sequencing of Lautropia sp. KCOM 2505 (= ChDC F240).</title>
        <authorList>
            <person name="Kook J.-K."/>
            <person name="Park S.-N."/>
            <person name="Lim Y.K."/>
        </authorList>
    </citation>
    <scope>NUCLEOTIDE SEQUENCE [LARGE SCALE GENOMIC DNA]</scope>
    <source>
        <strain evidence="8 9">KCOM 2505</strain>
    </source>
</reference>
<dbReference type="InterPro" id="IPR027417">
    <property type="entry name" value="P-loop_NTPase"/>
</dbReference>
<dbReference type="Proteomes" id="UP000270261">
    <property type="component" value="Unassembled WGS sequence"/>
</dbReference>
<evidence type="ECO:0000256" key="3">
    <source>
        <dbReference type="ARBA" id="ARBA00022475"/>
    </source>
</evidence>
<dbReference type="PROSITE" id="PS50893">
    <property type="entry name" value="ABC_TRANSPORTER_2"/>
    <property type="match status" value="1"/>
</dbReference>
<dbReference type="EMBL" id="RRUE01000002">
    <property type="protein sequence ID" value="RRN44614.1"/>
    <property type="molecule type" value="Genomic_DNA"/>
</dbReference>
<keyword evidence="4" id="KW-0472">Membrane</keyword>
<gene>
    <name evidence="8" type="ORF">EHV23_09885</name>
</gene>
<dbReference type="Gene3D" id="3.40.50.300">
    <property type="entry name" value="P-loop containing nucleotide triphosphate hydrolases"/>
    <property type="match status" value="1"/>
</dbReference>
<organism evidence="8 9">
    <name type="scientific">Lautropia dentalis</name>
    <dbReference type="NCBI Taxonomy" id="2490857"/>
    <lineage>
        <taxon>Bacteria</taxon>
        <taxon>Pseudomonadati</taxon>
        <taxon>Pseudomonadota</taxon>
        <taxon>Betaproteobacteria</taxon>
        <taxon>Burkholderiales</taxon>
        <taxon>Burkholderiaceae</taxon>
        <taxon>Lautropia</taxon>
    </lineage>
</organism>
<name>A0A3R8LMS4_9BURK</name>
<dbReference type="InterPro" id="IPR030679">
    <property type="entry name" value="ABC_ATPase_HisP-typ"/>
</dbReference>
<evidence type="ECO:0000256" key="4">
    <source>
        <dbReference type="ARBA" id="ARBA00022519"/>
    </source>
</evidence>
<dbReference type="SMART" id="SM00382">
    <property type="entry name" value="AAA"/>
    <property type="match status" value="1"/>
</dbReference>
<dbReference type="GO" id="GO:0016887">
    <property type="term" value="F:ATP hydrolysis activity"/>
    <property type="evidence" value="ECO:0007669"/>
    <property type="project" value="InterPro"/>
</dbReference>
<dbReference type="CDD" id="cd03262">
    <property type="entry name" value="ABC_HisP_GlnQ"/>
    <property type="match status" value="1"/>
</dbReference>
<dbReference type="InterPro" id="IPR017871">
    <property type="entry name" value="ABC_transporter-like_CS"/>
</dbReference>
<keyword evidence="6 8" id="KW-0067">ATP-binding</keyword>
<protein>
    <submittedName>
        <fullName evidence="8">Amino acid ABC transporter ATP-binding protein</fullName>
    </submittedName>
</protein>
<keyword evidence="4" id="KW-0997">Cell inner membrane</keyword>
<dbReference type="FunFam" id="3.40.50.300:FF:000020">
    <property type="entry name" value="Amino acid ABC transporter ATP-binding component"/>
    <property type="match status" value="1"/>
</dbReference>
<dbReference type="Pfam" id="PF00005">
    <property type="entry name" value="ABC_tran"/>
    <property type="match status" value="1"/>
</dbReference>
<keyword evidence="3" id="KW-1003">Cell membrane</keyword>
<feature type="domain" description="ABC transporter" evidence="7">
    <location>
        <begin position="28"/>
        <end position="262"/>
    </location>
</feature>
<evidence type="ECO:0000256" key="5">
    <source>
        <dbReference type="ARBA" id="ARBA00022741"/>
    </source>
</evidence>
<dbReference type="GO" id="GO:0015424">
    <property type="term" value="F:ABC-type amino acid transporter activity"/>
    <property type="evidence" value="ECO:0007669"/>
    <property type="project" value="InterPro"/>
</dbReference>
<proteinExistence type="inferred from homology"/>
<dbReference type="AlphaFoldDB" id="A0A3R8LMS4"/>